<proteinExistence type="predicted"/>
<dbReference type="GO" id="GO:0004792">
    <property type="term" value="F:thiosulfate-cyanide sulfurtransferase activity"/>
    <property type="evidence" value="ECO:0007669"/>
    <property type="project" value="TreeGrafter"/>
</dbReference>
<gene>
    <name evidence="2" type="ORF">SAMN04488535_0028</name>
</gene>
<dbReference type="InterPro" id="IPR001763">
    <property type="entry name" value="Rhodanese-like_dom"/>
</dbReference>
<dbReference type="GO" id="GO:0008641">
    <property type="term" value="F:ubiquitin-like modifier activating enzyme activity"/>
    <property type="evidence" value="ECO:0007669"/>
    <property type="project" value="InterPro"/>
</dbReference>
<name>A0A1G9L6X2_9CORY</name>
<dbReference type="EMBL" id="LT629700">
    <property type="protein sequence ID" value="SDL57497.1"/>
    <property type="molecule type" value="Genomic_DNA"/>
</dbReference>
<dbReference type="Pfam" id="PF00581">
    <property type="entry name" value="Rhodanese"/>
    <property type="match status" value="1"/>
</dbReference>
<dbReference type="PANTHER" id="PTHR10953:SF102">
    <property type="entry name" value="ADENYLYLTRANSFERASE AND SULFURTRANSFERASE MOCS3"/>
    <property type="match status" value="1"/>
</dbReference>
<dbReference type="CDD" id="cd00158">
    <property type="entry name" value="RHOD"/>
    <property type="match status" value="1"/>
</dbReference>
<feature type="domain" description="Rhodanese" evidence="1">
    <location>
        <begin position="282"/>
        <end position="354"/>
    </location>
</feature>
<keyword evidence="2" id="KW-0808">Transferase</keyword>
<dbReference type="InterPro" id="IPR036873">
    <property type="entry name" value="Rhodanese-like_dom_sf"/>
</dbReference>
<dbReference type="InterPro" id="IPR035985">
    <property type="entry name" value="Ubiquitin-activating_enz"/>
</dbReference>
<protein>
    <submittedName>
        <fullName evidence="2">Molybdopterin or thiamine biosynthesis adenylyltransferase</fullName>
    </submittedName>
</protein>
<dbReference type="SUPFAM" id="SSF69572">
    <property type="entry name" value="Activating enzymes of the ubiquitin-like proteins"/>
    <property type="match status" value="1"/>
</dbReference>
<accession>A0A1G9L6X2</accession>
<dbReference type="PANTHER" id="PTHR10953">
    <property type="entry name" value="UBIQUITIN-ACTIVATING ENZYME E1"/>
    <property type="match status" value="1"/>
</dbReference>
<dbReference type="GO" id="GO:0016779">
    <property type="term" value="F:nucleotidyltransferase activity"/>
    <property type="evidence" value="ECO:0007669"/>
    <property type="project" value="UniProtKB-KW"/>
</dbReference>
<dbReference type="SUPFAM" id="SSF52821">
    <property type="entry name" value="Rhodanese/Cell cycle control phosphatase"/>
    <property type="match status" value="1"/>
</dbReference>
<reference evidence="3" key="1">
    <citation type="submission" date="2016-10" db="EMBL/GenBank/DDBJ databases">
        <authorList>
            <person name="Varghese N."/>
            <person name="Submissions S."/>
        </authorList>
    </citation>
    <scope>NUCLEOTIDE SEQUENCE [LARGE SCALE GENOMIC DNA]</scope>
    <source>
        <strain evidence="3">DSM 20632</strain>
    </source>
</reference>
<dbReference type="STRING" id="38302.SAMN04488535_0028"/>
<dbReference type="Proteomes" id="UP000199350">
    <property type="component" value="Chromosome I"/>
</dbReference>
<dbReference type="InterPro" id="IPR000594">
    <property type="entry name" value="ThiF_NAD_FAD-bd"/>
</dbReference>
<keyword evidence="3" id="KW-1185">Reference proteome</keyword>
<keyword evidence="2" id="KW-0548">Nucleotidyltransferase</keyword>
<dbReference type="GO" id="GO:0005737">
    <property type="term" value="C:cytoplasm"/>
    <property type="evidence" value="ECO:0007669"/>
    <property type="project" value="TreeGrafter"/>
</dbReference>
<evidence type="ECO:0000313" key="3">
    <source>
        <dbReference type="Proteomes" id="UP000199350"/>
    </source>
</evidence>
<evidence type="ECO:0000313" key="2">
    <source>
        <dbReference type="EMBL" id="SDL57497.1"/>
    </source>
</evidence>
<dbReference type="CDD" id="cd00757">
    <property type="entry name" value="ThiF_MoeB_HesA_family"/>
    <property type="match status" value="1"/>
</dbReference>
<dbReference type="PROSITE" id="PS50206">
    <property type="entry name" value="RHODANESE_3"/>
    <property type="match status" value="1"/>
</dbReference>
<dbReference type="InterPro" id="IPR045886">
    <property type="entry name" value="ThiF/MoeB/HesA"/>
</dbReference>
<dbReference type="RefSeq" id="WP_231908466.1">
    <property type="nucleotide sequence ID" value="NZ_LT629700.1"/>
</dbReference>
<dbReference type="Pfam" id="PF00899">
    <property type="entry name" value="ThiF"/>
    <property type="match status" value="1"/>
</dbReference>
<dbReference type="NCBIfam" id="NF004111">
    <property type="entry name" value="PRK05600.1"/>
    <property type="match status" value="1"/>
</dbReference>
<dbReference type="Gene3D" id="3.40.250.10">
    <property type="entry name" value="Rhodanese-like domain"/>
    <property type="match status" value="1"/>
</dbReference>
<evidence type="ECO:0000259" key="1">
    <source>
        <dbReference type="PROSITE" id="PS50206"/>
    </source>
</evidence>
<dbReference type="Gene3D" id="3.40.50.720">
    <property type="entry name" value="NAD(P)-binding Rossmann-like Domain"/>
    <property type="match status" value="1"/>
</dbReference>
<dbReference type="AlphaFoldDB" id="A0A1G9L6X2"/>
<organism evidence="2 3">
    <name type="scientific">Corynebacterium mycetoides</name>
    <dbReference type="NCBI Taxonomy" id="38302"/>
    <lineage>
        <taxon>Bacteria</taxon>
        <taxon>Bacillati</taxon>
        <taxon>Actinomycetota</taxon>
        <taxon>Actinomycetes</taxon>
        <taxon>Mycobacteriales</taxon>
        <taxon>Corynebacteriaceae</taxon>
        <taxon>Corynebacterium</taxon>
    </lineage>
</organism>
<sequence length="405" mass="42583">MPDLPHHELRRTARQMNLPGFGLEQQTALHNAHVLVIGAGGLGCPLMQTLAATGIGRITVIDDDTVDLSNIHRQILFGADDVGRAKVDVAAERLRALQPGIELNCINGRFSDNNALGLLPGVDVLVDGSDTFATKFLAADAAEIAGVPLVWGSVLRYRGDVALWFSGPGAPADGAGLRDLYPTQPGADSVPDCATAGVLGVTTSVVGGLMATEVIKFITGVGESVVGRLRMYDALSATIRTFDVARDPARDLVTGFGTYDAAGVGACEVEGASARALLDRLARGEALGLDVREGHEKAISDIPGATHHLPTSVWEADPEAARTLLHALPRDCDVVVYCAAGSRSKRFVEHFSELARRRGITLTSLPGGANRHGIELPGRVVLAGLEQGAGQRGCDGRADEHEHRV</sequence>